<keyword evidence="6" id="KW-1185">Reference proteome</keyword>
<proteinExistence type="predicted"/>
<dbReference type="InterPro" id="IPR012906">
    <property type="entry name" value="PaaX-like_N"/>
</dbReference>
<evidence type="ECO:0000256" key="1">
    <source>
        <dbReference type="SAM" id="MobiDB-lite"/>
    </source>
</evidence>
<dbReference type="PANTHER" id="PTHR30319">
    <property type="entry name" value="PHENYLACETIC ACID REGULATOR-RELATED TRANSCRIPTIONAL REPRESSOR"/>
    <property type="match status" value="1"/>
</dbReference>
<dbReference type="EMBL" id="JBBDGM010000007">
    <property type="protein sequence ID" value="MEJ1088661.1"/>
    <property type="molecule type" value="Genomic_DNA"/>
</dbReference>
<dbReference type="Pfam" id="PF20803">
    <property type="entry name" value="PaaX_M"/>
    <property type="match status" value="1"/>
</dbReference>
<dbReference type="Gene3D" id="1.10.10.10">
    <property type="entry name" value="Winged helix-like DNA-binding domain superfamily/Winged helix DNA-binding domain"/>
    <property type="match status" value="1"/>
</dbReference>
<protein>
    <submittedName>
        <fullName evidence="5">PaaX family transcriptional regulator C-terminal domain-containing protein</fullName>
    </submittedName>
</protein>
<dbReference type="Gene3D" id="1.20.58.1460">
    <property type="match status" value="1"/>
</dbReference>
<dbReference type="InterPro" id="IPR013225">
    <property type="entry name" value="PaaX_C"/>
</dbReference>
<organism evidence="5 6">
    <name type="scientific">Microbacterium bandirmense</name>
    <dbReference type="NCBI Taxonomy" id="3122050"/>
    <lineage>
        <taxon>Bacteria</taxon>
        <taxon>Bacillati</taxon>
        <taxon>Actinomycetota</taxon>
        <taxon>Actinomycetes</taxon>
        <taxon>Micrococcales</taxon>
        <taxon>Microbacteriaceae</taxon>
        <taxon>Microbacterium</taxon>
    </lineage>
</organism>
<dbReference type="InterPro" id="IPR011965">
    <property type="entry name" value="PaaX_trns_reg"/>
</dbReference>
<dbReference type="PANTHER" id="PTHR30319:SF1">
    <property type="entry name" value="TRANSCRIPTIONAL REPRESSOR PAAX"/>
    <property type="match status" value="1"/>
</dbReference>
<dbReference type="InterPro" id="IPR036388">
    <property type="entry name" value="WH-like_DNA-bd_sf"/>
</dbReference>
<feature type="domain" description="Transcriptional repressor PaaX-like N-terminal" evidence="2">
    <location>
        <begin position="54"/>
        <end position="108"/>
    </location>
</feature>
<reference evidence="5 6" key="1">
    <citation type="submission" date="2024-02" db="EMBL/GenBank/DDBJ databases">
        <authorList>
            <person name="Saticioglu I.B."/>
        </authorList>
    </citation>
    <scope>NUCLEOTIDE SEQUENCE [LARGE SCALE GENOMIC DNA]</scope>
    <source>
        <strain evidence="5 6">Mu-80</strain>
    </source>
</reference>
<dbReference type="Gene3D" id="3.30.70.2650">
    <property type="match status" value="1"/>
</dbReference>
<dbReference type="InterPro" id="IPR048846">
    <property type="entry name" value="PaaX-like_central"/>
</dbReference>
<dbReference type="PIRSF" id="PIRSF020623">
    <property type="entry name" value="PaaX"/>
    <property type="match status" value="1"/>
</dbReference>
<feature type="region of interest" description="Disordered" evidence="1">
    <location>
        <begin position="1"/>
        <end position="36"/>
    </location>
</feature>
<evidence type="ECO:0000259" key="4">
    <source>
        <dbReference type="Pfam" id="PF20803"/>
    </source>
</evidence>
<dbReference type="Proteomes" id="UP001371224">
    <property type="component" value="Unassembled WGS sequence"/>
</dbReference>
<feature type="domain" description="Transcriptional repressor PaaX-like C-terminal" evidence="3">
    <location>
        <begin position="222"/>
        <end position="301"/>
    </location>
</feature>
<name>A0ABU8LDK6_9MICO</name>
<sequence length="304" mass="32676">MTHPHTPRPLLAAGAPSEPRTPEGAPTTGGGLDAGEIGNGDAILDDIDARPGSTTSLLRTLIGVHLRPLGGKISSGALVRLAGDLDIPAAQARTAITRLKQKGLLLAAPGRGYTLNPAAIGMLERGDRRIFTVRTMHSGEEWMLISATIPETRRDLRHQLRRRLLFLGAGSVTPGLWILPGHLQDEAEQLLDGIGAREYAVLFRTADPLPARPLAEAIADWWDLGALRAEHERFLASTDALDLTRPFAAHLRLIDSWRVLPYIDPGLPAALLPADWPGARSVETFRRLSAALADDASAHVRAVV</sequence>
<dbReference type="Pfam" id="PF08223">
    <property type="entry name" value="PaaX_C"/>
    <property type="match status" value="1"/>
</dbReference>
<evidence type="ECO:0000259" key="3">
    <source>
        <dbReference type="Pfam" id="PF08223"/>
    </source>
</evidence>
<comment type="caution">
    <text evidence="5">The sequence shown here is derived from an EMBL/GenBank/DDBJ whole genome shotgun (WGS) entry which is preliminary data.</text>
</comment>
<feature type="domain" description="Transcriptional repressor PaaX-like central Cas2-like" evidence="4">
    <location>
        <begin position="140"/>
        <end position="207"/>
    </location>
</feature>
<gene>
    <name evidence="5" type="ORF">WDU99_10060</name>
</gene>
<evidence type="ECO:0000313" key="6">
    <source>
        <dbReference type="Proteomes" id="UP001371224"/>
    </source>
</evidence>
<accession>A0ABU8LDK6</accession>
<dbReference type="RefSeq" id="WP_337332318.1">
    <property type="nucleotide sequence ID" value="NZ_JBBDGM010000007.1"/>
</dbReference>
<dbReference type="Pfam" id="PF07848">
    <property type="entry name" value="PaaX"/>
    <property type="match status" value="1"/>
</dbReference>
<evidence type="ECO:0000259" key="2">
    <source>
        <dbReference type="Pfam" id="PF07848"/>
    </source>
</evidence>
<evidence type="ECO:0000313" key="5">
    <source>
        <dbReference type="EMBL" id="MEJ1088661.1"/>
    </source>
</evidence>